<feature type="transmembrane region" description="Helical" evidence="8">
    <location>
        <begin position="484"/>
        <end position="507"/>
    </location>
</feature>
<dbReference type="InterPro" id="IPR022813">
    <property type="entry name" value="SecD/SecF_arch_bac"/>
</dbReference>
<keyword evidence="4" id="KW-0653">Protein transport</keyword>
<proteinExistence type="predicted"/>
<feature type="transmembrane region" description="Helical" evidence="8">
    <location>
        <begin position="384"/>
        <end position="404"/>
    </location>
</feature>
<evidence type="ECO:0000256" key="6">
    <source>
        <dbReference type="ARBA" id="ARBA00023010"/>
    </source>
</evidence>
<dbReference type="RefSeq" id="WP_129647187.1">
    <property type="nucleotide sequence ID" value="NZ_LR215037.1"/>
</dbReference>
<keyword evidence="1" id="KW-0813">Transport</keyword>
<feature type="transmembrane region" description="Helical" evidence="8">
    <location>
        <begin position="25"/>
        <end position="47"/>
    </location>
</feature>
<evidence type="ECO:0000256" key="7">
    <source>
        <dbReference type="ARBA" id="ARBA00023136"/>
    </source>
</evidence>
<keyword evidence="6" id="KW-0811">Translocation</keyword>
<evidence type="ECO:0000256" key="8">
    <source>
        <dbReference type="SAM" id="Phobius"/>
    </source>
</evidence>
<feature type="transmembrane region" description="Helical" evidence="8">
    <location>
        <begin position="355"/>
        <end position="377"/>
    </location>
</feature>
<dbReference type="GO" id="GO:0005886">
    <property type="term" value="C:plasma membrane"/>
    <property type="evidence" value="ECO:0007669"/>
    <property type="project" value="TreeGrafter"/>
</dbReference>
<protein>
    <submittedName>
        <fullName evidence="9">Bifunctional preprotein translocase subunit SecD/SecF</fullName>
    </submittedName>
</protein>
<dbReference type="SUPFAM" id="SSF82866">
    <property type="entry name" value="Multidrug efflux transporter AcrB transmembrane domain"/>
    <property type="match status" value="1"/>
</dbReference>
<dbReference type="NCBIfam" id="NF046001">
    <property type="entry name" value="SecDF_plasm"/>
    <property type="match status" value="1"/>
</dbReference>
<dbReference type="OrthoDB" id="9805019at2"/>
<dbReference type="EMBL" id="LR215037">
    <property type="protein sequence ID" value="VEU75789.1"/>
    <property type="molecule type" value="Genomic_DNA"/>
</dbReference>
<feature type="transmembrane region" description="Helical" evidence="8">
    <location>
        <begin position="589"/>
        <end position="613"/>
    </location>
</feature>
<evidence type="ECO:0000313" key="9">
    <source>
        <dbReference type="EMBL" id="VEU75789.1"/>
    </source>
</evidence>
<feature type="transmembrane region" description="Helical" evidence="8">
    <location>
        <begin position="649"/>
        <end position="671"/>
    </location>
</feature>
<evidence type="ECO:0000256" key="2">
    <source>
        <dbReference type="ARBA" id="ARBA00022475"/>
    </source>
</evidence>
<reference evidence="9 10" key="1">
    <citation type="submission" date="2019-01" db="EMBL/GenBank/DDBJ databases">
        <authorList>
            <consortium name="Pathogen Informatics"/>
        </authorList>
    </citation>
    <scope>NUCLEOTIDE SEQUENCE [LARGE SCALE GENOMIC DNA]</scope>
    <source>
        <strain evidence="9 10">NCTC10168</strain>
    </source>
</reference>
<feature type="transmembrane region" description="Helical" evidence="8">
    <location>
        <begin position="451"/>
        <end position="472"/>
    </location>
</feature>
<feature type="transmembrane region" description="Helical" evidence="8">
    <location>
        <begin position="704"/>
        <end position="723"/>
    </location>
</feature>
<feature type="transmembrane region" description="Helical" evidence="8">
    <location>
        <begin position="620"/>
        <end position="643"/>
    </location>
</feature>
<keyword evidence="3 8" id="KW-0812">Transmembrane</keyword>
<evidence type="ECO:0000256" key="1">
    <source>
        <dbReference type="ARBA" id="ARBA00022448"/>
    </source>
</evidence>
<keyword evidence="5 8" id="KW-1133">Transmembrane helix</keyword>
<name>A0A449B5D9_9BACT</name>
<dbReference type="PANTHER" id="PTHR30081">
    <property type="entry name" value="PROTEIN-EXPORT MEMBRANE PROTEIN SEC"/>
    <property type="match status" value="1"/>
</dbReference>
<feature type="transmembrane region" description="Helical" evidence="8">
    <location>
        <begin position="729"/>
        <end position="752"/>
    </location>
</feature>
<feature type="transmembrane region" description="Helical" evidence="8">
    <location>
        <begin position="410"/>
        <end position="430"/>
    </location>
</feature>
<evidence type="ECO:0000313" key="10">
    <source>
        <dbReference type="Proteomes" id="UP000290243"/>
    </source>
</evidence>
<evidence type="ECO:0000256" key="3">
    <source>
        <dbReference type="ARBA" id="ARBA00022692"/>
    </source>
</evidence>
<keyword evidence="2" id="KW-1003">Cell membrane</keyword>
<dbReference type="AlphaFoldDB" id="A0A449B5D9"/>
<dbReference type="GO" id="GO:0015031">
    <property type="term" value="P:protein transport"/>
    <property type="evidence" value="ECO:0007669"/>
    <property type="project" value="UniProtKB-KW"/>
</dbReference>
<organism evidence="9 10">
    <name type="scientific">Mycoplasmopsis maculosa</name>
    <dbReference type="NCBI Taxonomy" id="114885"/>
    <lineage>
        <taxon>Bacteria</taxon>
        <taxon>Bacillati</taxon>
        <taxon>Mycoplasmatota</taxon>
        <taxon>Mycoplasmoidales</taxon>
        <taxon>Metamycoplasmataceae</taxon>
        <taxon>Mycoplasmopsis</taxon>
    </lineage>
</organism>
<keyword evidence="10" id="KW-1185">Reference proteome</keyword>
<feature type="transmembrane region" description="Helical" evidence="8">
    <location>
        <begin position="546"/>
        <end position="569"/>
    </location>
</feature>
<sequence length="791" mass="90396">MINKIGNALKNFFKNIFKPTNWKRWIIIIFSLIASVFSIIFGFIFFINKNVNKNIDYNGGIKYQIVAKDNKDERVKGKELSDITKALEYRFSSLNRNDVTFNAKDNGLIDVSSNKNLNDEDLKYFENDITKKSTLVFTDLLMNPLFQDGKFVEGAKIDYNNIQRYAVPIKEGSAQARFNYLSNKYAIQVDLANQEAEIEFAKATKWVSQNGRLILMWLNLDELVQLAKTEAPEQWKQAGEIPSNFVFVNNTPMFNRGSNNNTNAQPTLNALKSEQFKADQYLIDISQINENNLYKSGSYQITGGILKAKDGGFKKTLAESITGTINFSRSDYKLNISENSKVIINSESPTYNFNFFWLASSIIFAILAIALTLMYGFLGIINSIFSALFIFLTLVMYIALNGVYSPLSLLGIYIGGFVGLFINIVFLNRIKREIIKGEQIFKAIKNASSKTFFASFDTIVVNLITSIIFFFVGSAEMQSFSIMISFSSIFSLVIMLLLARWITILVLQTGVFDKKMIFIGIRNSQIGKFAWLEKNNKHDIVNKTKFSIILPIVLLISGIVVYSVFASINKNGFSGVNLYNDFILDNFNLRYQLIKVVVGISIALTATLIYTFIRFKWTYVVTLFALLLINLLLLFSAITIARIKMDSTIIISFVINYLISLVIIYTIFGLLRDQISRERKREEFNHESIRFLSNIVVKQAMKNYLFYLIALVLSSLIYISFIYSNNIWLLINIILSVFISIYSIVLIGIPIWSKIEEIRFKNIEKRISSKYWDIPGVNEEQIFANINSFEA</sequence>
<keyword evidence="7 8" id="KW-0472">Membrane</keyword>
<gene>
    <name evidence="9" type="primary">secDF</name>
    <name evidence="9" type="ORF">NCTC10168_00728</name>
</gene>
<dbReference type="Proteomes" id="UP000290243">
    <property type="component" value="Chromosome"/>
</dbReference>
<evidence type="ECO:0000256" key="5">
    <source>
        <dbReference type="ARBA" id="ARBA00022989"/>
    </source>
</evidence>
<dbReference type="KEGG" id="mmau:NCTC10168_00728"/>
<accession>A0A449B5D9</accession>
<evidence type="ECO:0000256" key="4">
    <source>
        <dbReference type="ARBA" id="ARBA00022927"/>
    </source>
</evidence>